<dbReference type="GO" id="GO:0051536">
    <property type="term" value="F:iron-sulfur cluster binding"/>
    <property type="evidence" value="ECO:0007669"/>
    <property type="project" value="UniProtKB-KW"/>
</dbReference>
<keyword evidence="7" id="KW-1185">Reference proteome</keyword>
<dbReference type="EMBL" id="STGW01000009">
    <property type="protein sequence ID" value="THV10762.1"/>
    <property type="molecule type" value="Genomic_DNA"/>
</dbReference>
<dbReference type="Proteomes" id="UP000307087">
    <property type="component" value="Unassembled WGS sequence"/>
</dbReference>
<dbReference type="InterPro" id="IPR006656">
    <property type="entry name" value="Mopterin_OxRdtase"/>
</dbReference>
<dbReference type="SUPFAM" id="SSF53706">
    <property type="entry name" value="Formate dehydrogenase/DMSO reductase, domains 1-3"/>
    <property type="match status" value="1"/>
</dbReference>
<dbReference type="AlphaFoldDB" id="A0A4S8N563"/>
<dbReference type="PANTHER" id="PTHR43742:SF2">
    <property type="entry name" value="ASSIMILATORY NITRATE REDUCTASE CATALYTIC SUBUNIT"/>
    <property type="match status" value="1"/>
</dbReference>
<name>A0A4S8N563_9ACTN</name>
<evidence type="ECO:0000256" key="3">
    <source>
        <dbReference type="ARBA" id="ARBA00023004"/>
    </source>
</evidence>
<keyword evidence="4" id="KW-0411">Iron-sulfur</keyword>
<keyword evidence="3" id="KW-0408">Iron</keyword>
<dbReference type="GO" id="GO:0016491">
    <property type="term" value="F:oxidoreductase activity"/>
    <property type="evidence" value="ECO:0007669"/>
    <property type="project" value="InterPro"/>
</dbReference>
<dbReference type="PANTHER" id="PTHR43742">
    <property type="entry name" value="TRIMETHYLAMINE-N-OXIDE REDUCTASE"/>
    <property type="match status" value="1"/>
</dbReference>
<dbReference type="Pfam" id="PF04879">
    <property type="entry name" value="Molybdop_Fe4S4"/>
    <property type="match status" value="1"/>
</dbReference>
<dbReference type="InterPro" id="IPR050612">
    <property type="entry name" value="Prok_Mopterin_Oxidored"/>
</dbReference>
<dbReference type="InterPro" id="IPR009010">
    <property type="entry name" value="Asp_de-COase-like_dom_sf"/>
</dbReference>
<dbReference type="Gene3D" id="3.40.50.740">
    <property type="match status" value="1"/>
</dbReference>
<dbReference type="SMART" id="SM00926">
    <property type="entry name" value="Molybdop_Fe4S4"/>
    <property type="match status" value="1"/>
</dbReference>
<dbReference type="Pfam" id="PF00384">
    <property type="entry name" value="Molybdopterin"/>
    <property type="match status" value="1"/>
</dbReference>
<comment type="caution">
    <text evidence="6">The sequence shown here is derived from an EMBL/GenBank/DDBJ whole genome shotgun (WGS) entry which is preliminary data.</text>
</comment>
<dbReference type="Pfam" id="PF01568">
    <property type="entry name" value="Molydop_binding"/>
    <property type="match status" value="1"/>
</dbReference>
<reference evidence="6 7" key="1">
    <citation type="journal article" date="2009" name="Int. J. Syst. Evol. Microbiol.">
        <title>Nocardioides caeni sp. nov., isolated from wastewater.</title>
        <authorList>
            <person name="Yoon J.H."/>
            <person name="Kang S.J."/>
            <person name="Park S."/>
            <person name="Kim W."/>
            <person name="Oh T.K."/>
        </authorList>
    </citation>
    <scope>NUCLEOTIDE SEQUENCE [LARGE SCALE GENOMIC DNA]</scope>
    <source>
        <strain evidence="6 7">DSM 23134</strain>
    </source>
</reference>
<keyword evidence="2" id="KW-0479">Metal-binding</keyword>
<proteinExistence type="inferred from homology"/>
<accession>A0A4S8N563</accession>
<gene>
    <name evidence="6" type="ORF">E9934_13575</name>
</gene>
<dbReference type="InterPro" id="IPR006963">
    <property type="entry name" value="Mopterin_OxRdtase_4Fe-4S_dom"/>
</dbReference>
<evidence type="ECO:0000313" key="6">
    <source>
        <dbReference type="EMBL" id="THV10762.1"/>
    </source>
</evidence>
<dbReference type="Gene3D" id="2.20.25.90">
    <property type="entry name" value="ADC-like domains"/>
    <property type="match status" value="1"/>
</dbReference>
<dbReference type="SUPFAM" id="SSF50692">
    <property type="entry name" value="ADC-like"/>
    <property type="match status" value="1"/>
</dbReference>
<evidence type="ECO:0000256" key="4">
    <source>
        <dbReference type="ARBA" id="ARBA00023014"/>
    </source>
</evidence>
<dbReference type="GO" id="GO:0043546">
    <property type="term" value="F:molybdopterin cofactor binding"/>
    <property type="evidence" value="ECO:0007669"/>
    <property type="project" value="InterPro"/>
</dbReference>
<protein>
    <submittedName>
        <fullName evidence="6">Molybdopterin oxidoreductase family protein</fullName>
    </submittedName>
</protein>
<evidence type="ECO:0000259" key="5">
    <source>
        <dbReference type="PROSITE" id="PS51669"/>
    </source>
</evidence>
<dbReference type="RefSeq" id="WP_136563438.1">
    <property type="nucleotide sequence ID" value="NZ_BAABLS010000004.1"/>
</dbReference>
<dbReference type="InterPro" id="IPR006657">
    <property type="entry name" value="MoPterin_dinucl-bd_dom"/>
</dbReference>
<comment type="similarity">
    <text evidence="1">Belongs to the prokaryotic molybdopterin-containing oxidoreductase family.</text>
</comment>
<evidence type="ECO:0000256" key="1">
    <source>
        <dbReference type="ARBA" id="ARBA00010312"/>
    </source>
</evidence>
<dbReference type="PROSITE" id="PS51669">
    <property type="entry name" value="4FE4S_MOW_BIS_MGD"/>
    <property type="match status" value="1"/>
</dbReference>
<feature type="domain" description="4Fe-4S Mo/W bis-MGD-type" evidence="5">
    <location>
        <begin position="7"/>
        <end position="63"/>
    </location>
</feature>
<dbReference type="Gene3D" id="3.40.228.10">
    <property type="entry name" value="Dimethylsulfoxide Reductase, domain 2"/>
    <property type="match status" value="1"/>
</dbReference>
<sequence>MTTAVATTTTPVTCPLCEATCGLLVSTADGGSIRVRGDRDDVFSAGYLCPKGAAIGELHADPDRLRRPMLKRDGVHVEVTWEEAYDEIARRLPPLIAERGSNAVALYFGNPTAHNLAGALYLRPLVKAIGTTNVYSAGTVDQIPKMFVTGHLYGDVATLPVPDLERTEHLLIIGANPLVSNGSMMTAPDMRGRIRSIAERGRVVVVDPRRTRTAEAATEHVSIRPGGDTWLLLAMVATLVEDGLVDLGHLDGIVDGVEEVERIAKDFPPESVVARTGIDAATIRRMAREFATADRAVVYGRMGTTTQPFGTLASWLIEVLNILTGNVDRPGGAMFPLAAAGQPNSRPGPRRPFRHGRWHSRVSQLPEVMGELPAVVLAEEIATPGEGQVRALITVGGNPVVSVPGSATLEDALAGLDLMISIDPYLNETTRHADVILPGPSPLERGHYDLLLYQYAVRNIARWSPPVFDTDVPPEWHAMLRIAAIVGGMPASTSVEPLDDALAAAVASLNGAEPATGLTGPERLLDILLKAGPYDLDFATVEAAPHGIDLGPLQPRLPGVLSTASGRIDLAPAAITDDLERLRAEPEPADRAELVLIGRRHLRSNNSWMHNVGSLNRGSNTCTLHVHPDDALRCGLSDGGAAVVASRSGRLEVAVEVTETIRPGVVSLPHGWGHDDVPGDVARARPGVNSNLIGDQRLVDAPTGTAVVNGIPVEVVPA</sequence>
<dbReference type="GO" id="GO:0046872">
    <property type="term" value="F:metal ion binding"/>
    <property type="evidence" value="ECO:0007669"/>
    <property type="project" value="UniProtKB-KW"/>
</dbReference>
<evidence type="ECO:0000256" key="2">
    <source>
        <dbReference type="ARBA" id="ARBA00022723"/>
    </source>
</evidence>
<dbReference type="OrthoDB" id="7376058at2"/>
<dbReference type="Gene3D" id="2.40.40.20">
    <property type="match status" value="1"/>
</dbReference>
<organism evidence="6 7">
    <name type="scientific">Nocardioides caeni</name>
    <dbReference type="NCBI Taxonomy" id="574700"/>
    <lineage>
        <taxon>Bacteria</taxon>
        <taxon>Bacillati</taxon>
        <taxon>Actinomycetota</taxon>
        <taxon>Actinomycetes</taxon>
        <taxon>Propionibacteriales</taxon>
        <taxon>Nocardioidaceae</taxon>
        <taxon>Nocardioides</taxon>
    </lineage>
</organism>
<evidence type="ECO:0000313" key="7">
    <source>
        <dbReference type="Proteomes" id="UP000307087"/>
    </source>
</evidence>